<feature type="transmembrane region" description="Helical" evidence="1">
    <location>
        <begin position="45"/>
        <end position="62"/>
    </location>
</feature>
<name>A0ABV0JEC2_9CYAN</name>
<keyword evidence="1" id="KW-1133">Transmembrane helix</keyword>
<dbReference type="PANTHER" id="PTHR38457">
    <property type="entry name" value="REGULATOR ABRB-RELATED"/>
    <property type="match status" value="1"/>
</dbReference>
<feature type="transmembrane region" description="Helical" evidence="1">
    <location>
        <begin position="103"/>
        <end position="125"/>
    </location>
</feature>
<feature type="transmembrane region" description="Helical" evidence="1">
    <location>
        <begin position="132"/>
        <end position="152"/>
    </location>
</feature>
<accession>A0ABV0JEC2</accession>
<keyword evidence="1" id="KW-0472">Membrane</keyword>
<proteinExistence type="predicted"/>
<feature type="transmembrane region" description="Helical" evidence="1">
    <location>
        <begin position="355"/>
        <end position="375"/>
    </location>
</feature>
<reference evidence="2 3" key="1">
    <citation type="submission" date="2022-04" db="EMBL/GenBank/DDBJ databases">
        <title>Positive selection, recombination, and allopatry shape intraspecific diversity of widespread and dominant cyanobacteria.</title>
        <authorList>
            <person name="Wei J."/>
            <person name="Shu W."/>
            <person name="Hu C."/>
        </authorList>
    </citation>
    <scope>NUCLEOTIDE SEQUENCE [LARGE SCALE GENOMIC DNA]</scope>
    <source>
        <strain evidence="2 3">GB2-A4</strain>
    </source>
</reference>
<gene>
    <name evidence="2" type="ORF">NC998_20195</name>
</gene>
<sequence>MTEVIAAKFNITTKNIVTYSLVLVETILAFAAGFGFIALGIGGGAWILGGIAAGALAFYIYRAKFSDRIEPNRNLRKLGQMIVGLTVGFSIQPHNLEAITAQLPVFVFLALFLLASGGLIAYIYSRLQKTDLLTATLATVPGNIGIMASLAADYGKSTALVSLVQLIRFTTLISTIPLIANVSHPYDIHTAIATLTQDLFKLNLTYLLLLVLVLNLTALVVSAAGKLKIPVAAFLGSIVVGVALNFSFTALPLTAQMDFSFSPLFKVIGQILLGITIGEYWGLNPKFSRATIAYALVPVTLTFFAGLLSAGIAMLLTPWDWLTCLLVTAPGGSPEMIWIALVLHHDVEIVTAGHLVRLIAINFSLPALVSLACYLEERLSNGNGVNNPAPVLESIPAANPPSKQR</sequence>
<dbReference type="InterPro" id="IPR007820">
    <property type="entry name" value="AbrB_fam"/>
</dbReference>
<dbReference type="Proteomes" id="UP001464891">
    <property type="component" value="Unassembled WGS sequence"/>
</dbReference>
<feature type="transmembrane region" description="Helical" evidence="1">
    <location>
        <begin position="204"/>
        <end position="225"/>
    </location>
</feature>
<feature type="transmembrane region" description="Helical" evidence="1">
    <location>
        <begin position="231"/>
        <end position="251"/>
    </location>
</feature>
<dbReference type="Pfam" id="PF05145">
    <property type="entry name" value="AbrB"/>
    <property type="match status" value="1"/>
</dbReference>
<dbReference type="EMBL" id="JAMPKM010000014">
    <property type="protein sequence ID" value="MEP0819425.1"/>
    <property type="molecule type" value="Genomic_DNA"/>
</dbReference>
<dbReference type="PIRSF" id="PIRSF038991">
    <property type="entry name" value="Protein_AbrB"/>
    <property type="match status" value="1"/>
</dbReference>
<comment type="caution">
    <text evidence="2">The sequence shown here is derived from an EMBL/GenBank/DDBJ whole genome shotgun (WGS) entry which is preliminary data.</text>
</comment>
<keyword evidence="3" id="KW-1185">Reference proteome</keyword>
<feature type="transmembrane region" description="Helical" evidence="1">
    <location>
        <begin position="295"/>
        <end position="316"/>
    </location>
</feature>
<dbReference type="RefSeq" id="WP_190440147.1">
    <property type="nucleotide sequence ID" value="NZ_JAMPKM010000014.1"/>
</dbReference>
<dbReference type="PANTHER" id="PTHR38457:SF1">
    <property type="entry name" value="REGULATOR ABRB-RELATED"/>
    <property type="match status" value="1"/>
</dbReference>
<feature type="transmembrane region" description="Helical" evidence="1">
    <location>
        <begin position="323"/>
        <end position="343"/>
    </location>
</feature>
<dbReference type="NCBIfam" id="TIGR03082">
    <property type="entry name" value="Gneg_AbrB_dup"/>
    <property type="match status" value="1"/>
</dbReference>
<dbReference type="InterPro" id="IPR017516">
    <property type="entry name" value="AbrB_dup"/>
</dbReference>
<organism evidence="2 3">
    <name type="scientific">Trichocoleus desertorum GB2-A4</name>
    <dbReference type="NCBI Taxonomy" id="2933944"/>
    <lineage>
        <taxon>Bacteria</taxon>
        <taxon>Bacillati</taxon>
        <taxon>Cyanobacteriota</taxon>
        <taxon>Cyanophyceae</taxon>
        <taxon>Leptolyngbyales</taxon>
        <taxon>Trichocoleusaceae</taxon>
        <taxon>Trichocoleus</taxon>
    </lineage>
</organism>
<keyword evidence="1" id="KW-0812">Transmembrane</keyword>
<evidence type="ECO:0000256" key="1">
    <source>
        <dbReference type="SAM" id="Phobius"/>
    </source>
</evidence>
<feature type="transmembrane region" description="Helical" evidence="1">
    <location>
        <begin position="158"/>
        <end position="183"/>
    </location>
</feature>
<feature type="transmembrane region" description="Helical" evidence="1">
    <location>
        <begin position="74"/>
        <end position="91"/>
    </location>
</feature>
<feature type="transmembrane region" description="Helical" evidence="1">
    <location>
        <begin position="263"/>
        <end position="283"/>
    </location>
</feature>
<evidence type="ECO:0000313" key="2">
    <source>
        <dbReference type="EMBL" id="MEP0819425.1"/>
    </source>
</evidence>
<protein>
    <submittedName>
        <fullName evidence="2">AbrB family transcriptional regulator</fullName>
    </submittedName>
</protein>
<evidence type="ECO:0000313" key="3">
    <source>
        <dbReference type="Proteomes" id="UP001464891"/>
    </source>
</evidence>
<feature type="transmembrane region" description="Helical" evidence="1">
    <location>
        <begin position="16"/>
        <end position="39"/>
    </location>
</feature>